<dbReference type="InterPro" id="IPR013249">
    <property type="entry name" value="RNA_pol_sigma70_r4_t2"/>
</dbReference>
<comment type="similarity">
    <text evidence="1">Belongs to the sigma-70 factor family. ECF subfamily.</text>
</comment>
<keyword evidence="4" id="KW-0238">DNA-binding</keyword>
<dbReference type="Pfam" id="PF08281">
    <property type="entry name" value="Sigma70_r4_2"/>
    <property type="match status" value="1"/>
</dbReference>
<dbReference type="AlphaFoldDB" id="A0A370HEU7"/>
<protein>
    <submittedName>
        <fullName evidence="8">RNA polymerase sigma-70 factor (ECF subfamily)</fullName>
    </submittedName>
</protein>
<dbReference type="GO" id="GO:0003677">
    <property type="term" value="F:DNA binding"/>
    <property type="evidence" value="ECO:0007669"/>
    <property type="project" value="UniProtKB-KW"/>
</dbReference>
<proteinExistence type="inferred from homology"/>
<evidence type="ECO:0000256" key="4">
    <source>
        <dbReference type="ARBA" id="ARBA00023125"/>
    </source>
</evidence>
<organism evidence="8 9">
    <name type="scientific">Nocardia mexicana</name>
    <dbReference type="NCBI Taxonomy" id="279262"/>
    <lineage>
        <taxon>Bacteria</taxon>
        <taxon>Bacillati</taxon>
        <taxon>Actinomycetota</taxon>
        <taxon>Actinomycetes</taxon>
        <taxon>Mycobacteriales</taxon>
        <taxon>Nocardiaceae</taxon>
        <taxon>Nocardia</taxon>
    </lineage>
</organism>
<evidence type="ECO:0000256" key="3">
    <source>
        <dbReference type="ARBA" id="ARBA00023082"/>
    </source>
</evidence>
<dbReference type="InterPro" id="IPR036388">
    <property type="entry name" value="WH-like_DNA-bd_sf"/>
</dbReference>
<evidence type="ECO:0000259" key="7">
    <source>
        <dbReference type="Pfam" id="PF08281"/>
    </source>
</evidence>
<evidence type="ECO:0000259" key="6">
    <source>
        <dbReference type="Pfam" id="PF04542"/>
    </source>
</evidence>
<keyword evidence="5" id="KW-0804">Transcription</keyword>
<name>A0A370HEU7_9NOCA</name>
<dbReference type="SUPFAM" id="SSF88946">
    <property type="entry name" value="Sigma2 domain of RNA polymerase sigma factors"/>
    <property type="match status" value="1"/>
</dbReference>
<dbReference type="InterPro" id="IPR007627">
    <property type="entry name" value="RNA_pol_sigma70_r2"/>
</dbReference>
<accession>A0A370HEU7</accession>
<dbReference type="InterPro" id="IPR013324">
    <property type="entry name" value="RNA_pol_sigma_r3/r4-like"/>
</dbReference>
<evidence type="ECO:0000256" key="5">
    <source>
        <dbReference type="ARBA" id="ARBA00023163"/>
    </source>
</evidence>
<reference evidence="8 9" key="1">
    <citation type="submission" date="2018-07" db="EMBL/GenBank/DDBJ databases">
        <title>Genomic Encyclopedia of Type Strains, Phase IV (KMG-IV): sequencing the most valuable type-strain genomes for metagenomic binning, comparative biology and taxonomic classification.</title>
        <authorList>
            <person name="Goeker M."/>
        </authorList>
    </citation>
    <scope>NUCLEOTIDE SEQUENCE [LARGE SCALE GENOMIC DNA]</scope>
    <source>
        <strain evidence="8 9">DSM 44952</strain>
    </source>
</reference>
<dbReference type="OrthoDB" id="4528249at2"/>
<comment type="caution">
    <text evidence="8">The sequence shown here is derived from an EMBL/GenBank/DDBJ whole genome shotgun (WGS) entry which is preliminary data.</text>
</comment>
<dbReference type="GO" id="GO:0006352">
    <property type="term" value="P:DNA-templated transcription initiation"/>
    <property type="evidence" value="ECO:0007669"/>
    <property type="project" value="InterPro"/>
</dbReference>
<dbReference type="PANTHER" id="PTHR43133">
    <property type="entry name" value="RNA POLYMERASE ECF-TYPE SIGMA FACTO"/>
    <property type="match status" value="1"/>
</dbReference>
<evidence type="ECO:0000313" key="9">
    <source>
        <dbReference type="Proteomes" id="UP000255355"/>
    </source>
</evidence>
<evidence type="ECO:0000313" key="8">
    <source>
        <dbReference type="EMBL" id="RDI55306.1"/>
    </source>
</evidence>
<evidence type="ECO:0000256" key="1">
    <source>
        <dbReference type="ARBA" id="ARBA00010641"/>
    </source>
</evidence>
<feature type="domain" description="RNA polymerase sigma factor 70 region 4 type 2" evidence="7">
    <location>
        <begin position="163"/>
        <end position="214"/>
    </location>
</feature>
<dbReference type="GO" id="GO:0016987">
    <property type="term" value="F:sigma factor activity"/>
    <property type="evidence" value="ECO:0007669"/>
    <property type="project" value="UniProtKB-KW"/>
</dbReference>
<sequence>MSAPLDPDQARDISFASLLRVVLHECAQAPLTLLTADPGPAVIRIARTGEQREQAFAEMLVEAYESASEMLLARITKLTRSRADADDIVQTAFMRVYARWPDHITDVEGLRKYLWITAENLVKDAMVRAAKDRERMDSDGHERLSVLADHAGLPFDDMIALRDMLIRLLDTLPPRERQAVIIYTYEGNTYKETARVMGVAEGTVKGYVHDGLSRVRKYLEEVA</sequence>
<dbReference type="NCBIfam" id="TIGR02937">
    <property type="entry name" value="sigma70-ECF"/>
    <property type="match status" value="1"/>
</dbReference>
<dbReference type="Gene3D" id="1.10.1740.10">
    <property type="match status" value="1"/>
</dbReference>
<dbReference type="Pfam" id="PF04542">
    <property type="entry name" value="Sigma70_r2"/>
    <property type="match status" value="1"/>
</dbReference>
<dbReference type="SUPFAM" id="SSF88659">
    <property type="entry name" value="Sigma3 and sigma4 domains of RNA polymerase sigma factors"/>
    <property type="match status" value="1"/>
</dbReference>
<dbReference type="RefSeq" id="WP_068017356.1">
    <property type="nucleotide sequence ID" value="NZ_QQAZ01000001.1"/>
</dbReference>
<dbReference type="CDD" id="cd06171">
    <property type="entry name" value="Sigma70_r4"/>
    <property type="match status" value="1"/>
</dbReference>
<dbReference type="InterPro" id="IPR039425">
    <property type="entry name" value="RNA_pol_sigma-70-like"/>
</dbReference>
<dbReference type="InterPro" id="IPR013325">
    <property type="entry name" value="RNA_pol_sigma_r2"/>
</dbReference>
<dbReference type="InterPro" id="IPR014284">
    <property type="entry name" value="RNA_pol_sigma-70_dom"/>
</dbReference>
<keyword evidence="9" id="KW-1185">Reference proteome</keyword>
<dbReference type="STRING" id="1210089.GCA_001613165_02154"/>
<keyword evidence="2" id="KW-0805">Transcription regulation</keyword>
<dbReference type="Proteomes" id="UP000255355">
    <property type="component" value="Unassembled WGS sequence"/>
</dbReference>
<feature type="domain" description="RNA polymerase sigma-70 region 2" evidence="6">
    <location>
        <begin position="65"/>
        <end position="130"/>
    </location>
</feature>
<dbReference type="PANTHER" id="PTHR43133:SF8">
    <property type="entry name" value="RNA POLYMERASE SIGMA FACTOR HI_1459-RELATED"/>
    <property type="match status" value="1"/>
</dbReference>
<dbReference type="Gene3D" id="1.10.10.10">
    <property type="entry name" value="Winged helix-like DNA-binding domain superfamily/Winged helix DNA-binding domain"/>
    <property type="match status" value="1"/>
</dbReference>
<evidence type="ECO:0000256" key="2">
    <source>
        <dbReference type="ARBA" id="ARBA00023015"/>
    </source>
</evidence>
<gene>
    <name evidence="8" type="ORF">DFR68_101139</name>
</gene>
<dbReference type="EMBL" id="QQAZ01000001">
    <property type="protein sequence ID" value="RDI55306.1"/>
    <property type="molecule type" value="Genomic_DNA"/>
</dbReference>
<keyword evidence="3" id="KW-0731">Sigma factor</keyword>